<name>A0AA41XGR0_9MICO</name>
<dbReference type="InterPro" id="IPR013324">
    <property type="entry name" value="RNA_pol_sigma_r3/r4-like"/>
</dbReference>
<dbReference type="SMART" id="SM00421">
    <property type="entry name" value="HTH_LUXR"/>
    <property type="match status" value="1"/>
</dbReference>
<accession>A0AA41XGR0</accession>
<proteinExistence type="inferred from homology"/>
<dbReference type="InterPro" id="IPR013249">
    <property type="entry name" value="RNA_pol_sigma70_r4_t2"/>
</dbReference>
<comment type="caution">
    <text evidence="7">The sequence shown here is derived from an EMBL/GenBank/DDBJ whole genome shotgun (WGS) entry which is preliminary data.</text>
</comment>
<evidence type="ECO:0000256" key="2">
    <source>
        <dbReference type="ARBA" id="ARBA00023015"/>
    </source>
</evidence>
<dbReference type="EMBL" id="JANLCK010000001">
    <property type="protein sequence ID" value="MCS5724616.1"/>
    <property type="molecule type" value="Genomic_DNA"/>
</dbReference>
<evidence type="ECO:0000256" key="4">
    <source>
        <dbReference type="ARBA" id="ARBA00023163"/>
    </source>
</evidence>
<dbReference type="InterPro" id="IPR007627">
    <property type="entry name" value="RNA_pol_sigma70_r2"/>
</dbReference>
<evidence type="ECO:0000256" key="3">
    <source>
        <dbReference type="ARBA" id="ARBA00023082"/>
    </source>
</evidence>
<dbReference type="InterPro" id="IPR039425">
    <property type="entry name" value="RNA_pol_sigma-70-like"/>
</dbReference>
<reference evidence="7" key="1">
    <citation type="submission" date="2022-08" db="EMBL/GenBank/DDBJ databases">
        <authorList>
            <person name="Deng Y."/>
            <person name="Han X.-F."/>
            <person name="Zhang Y.-Q."/>
        </authorList>
    </citation>
    <scope>NUCLEOTIDE SEQUENCE</scope>
    <source>
        <strain evidence="7">CPCC 203407</strain>
    </source>
</reference>
<comment type="similarity">
    <text evidence="1">Belongs to the sigma-70 factor family. ECF subfamily.</text>
</comment>
<keyword evidence="8" id="KW-1185">Reference proteome</keyword>
<keyword evidence="3" id="KW-0731">Sigma factor</keyword>
<dbReference type="InterPro" id="IPR013325">
    <property type="entry name" value="RNA_pol_sigma_r2"/>
</dbReference>
<dbReference type="Gene3D" id="1.10.1740.10">
    <property type="match status" value="1"/>
</dbReference>
<dbReference type="InterPro" id="IPR000792">
    <property type="entry name" value="Tscrpt_reg_LuxR_C"/>
</dbReference>
<dbReference type="Pfam" id="PF08281">
    <property type="entry name" value="Sigma70_r4_2"/>
    <property type="match status" value="1"/>
</dbReference>
<feature type="region of interest" description="Disordered" evidence="5">
    <location>
        <begin position="1"/>
        <end position="27"/>
    </location>
</feature>
<protein>
    <submittedName>
        <fullName evidence="7">RNA polymerase sigma factor</fullName>
    </submittedName>
</protein>
<dbReference type="InterPro" id="IPR036388">
    <property type="entry name" value="WH-like_DNA-bd_sf"/>
</dbReference>
<dbReference type="SUPFAM" id="SSF88659">
    <property type="entry name" value="Sigma3 and sigma4 domains of RNA polymerase sigma factors"/>
    <property type="match status" value="1"/>
</dbReference>
<dbReference type="Proteomes" id="UP001165587">
    <property type="component" value="Unassembled WGS sequence"/>
</dbReference>
<dbReference type="AlphaFoldDB" id="A0AA41XGR0"/>
<dbReference type="GO" id="GO:0006352">
    <property type="term" value="P:DNA-templated transcription initiation"/>
    <property type="evidence" value="ECO:0007669"/>
    <property type="project" value="InterPro"/>
</dbReference>
<evidence type="ECO:0000259" key="6">
    <source>
        <dbReference type="SMART" id="SM00421"/>
    </source>
</evidence>
<evidence type="ECO:0000313" key="7">
    <source>
        <dbReference type="EMBL" id="MCS5724616.1"/>
    </source>
</evidence>
<dbReference type="NCBIfam" id="TIGR02937">
    <property type="entry name" value="sigma70-ECF"/>
    <property type="match status" value="1"/>
</dbReference>
<evidence type="ECO:0000256" key="1">
    <source>
        <dbReference type="ARBA" id="ARBA00010641"/>
    </source>
</evidence>
<keyword evidence="4" id="KW-0804">Transcription</keyword>
<gene>
    <name evidence="7" type="ORF">N1028_01770</name>
</gene>
<dbReference type="CDD" id="cd06171">
    <property type="entry name" value="Sigma70_r4"/>
    <property type="match status" value="1"/>
</dbReference>
<sequence>MSAARWTTTPPENDQQLSLNNVDSRSAATPSGRIRAIRTLARARGSTLNPVARERTFLGMTTEIDELALWEQARAGDGRAFAQLFDLHHPRVYGRALRETQSVSDAEDVTAIVFLECWKRRSSIRSGSSIIGWLLITTTNTTRNLARSRRRHRALLEQLPPPAPHPDHADAVAAALDQDVVAARVRTAMERLSARDREVLTLCVVEGNTVPEAAARLSIPAATVKTRLARARKRLSTQVALQSSSVSREVP</sequence>
<evidence type="ECO:0000256" key="5">
    <source>
        <dbReference type="SAM" id="MobiDB-lite"/>
    </source>
</evidence>
<dbReference type="SUPFAM" id="SSF88946">
    <property type="entry name" value="Sigma2 domain of RNA polymerase sigma factors"/>
    <property type="match status" value="1"/>
</dbReference>
<dbReference type="PANTHER" id="PTHR43133:SF25">
    <property type="entry name" value="RNA POLYMERASE SIGMA FACTOR RFAY-RELATED"/>
    <property type="match status" value="1"/>
</dbReference>
<feature type="domain" description="HTH luxR-type" evidence="6">
    <location>
        <begin position="189"/>
        <end position="247"/>
    </location>
</feature>
<dbReference type="InterPro" id="IPR014284">
    <property type="entry name" value="RNA_pol_sigma-70_dom"/>
</dbReference>
<dbReference type="GO" id="GO:0016987">
    <property type="term" value="F:sigma factor activity"/>
    <property type="evidence" value="ECO:0007669"/>
    <property type="project" value="UniProtKB-KW"/>
</dbReference>
<dbReference type="PANTHER" id="PTHR43133">
    <property type="entry name" value="RNA POLYMERASE ECF-TYPE SIGMA FACTO"/>
    <property type="match status" value="1"/>
</dbReference>
<evidence type="ECO:0000313" key="8">
    <source>
        <dbReference type="Proteomes" id="UP001165587"/>
    </source>
</evidence>
<dbReference type="Gene3D" id="1.10.10.10">
    <property type="entry name" value="Winged helix-like DNA-binding domain superfamily/Winged helix DNA-binding domain"/>
    <property type="match status" value="1"/>
</dbReference>
<dbReference type="Pfam" id="PF04542">
    <property type="entry name" value="Sigma70_r2"/>
    <property type="match status" value="1"/>
</dbReference>
<dbReference type="RefSeq" id="WP_259525042.1">
    <property type="nucleotide sequence ID" value="NZ_JANLCK010000001.1"/>
</dbReference>
<organism evidence="7 8">
    <name type="scientific">Herbiconiux oxytropis</name>
    <dbReference type="NCBI Taxonomy" id="2970915"/>
    <lineage>
        <taxon>Bacteria</taxon>
        <taxon>Bacillati</taxon>
        <taxon>Actinomycetota</taxon>
        <taxon>Actinomycetes</taxon>
        <taxon>Micrococcales</taxon>
        <taxon>Microbacteriaceae</taxon>
        <taxon>Herbiconiux</taxon>
    </lineage>
</organism>
<dbReference type="GO" id="GO:0003677">
    <property type="term" value="F:DNA binding"/>
    <property type="evidence" value="ECO:0007669"/>
    <property type="project" value="InterPro"/>
</dbReference>
<keyword evidence="2" id="KW-0805">Transcription regulation</keyword>